<feature type="domain" description="Glycosyltransferase 2-like" evidence="1">
    <location>
        <begin position="49"/>
        <end position="111"/>
    </location>
</feature>
<reference evidence="2" key="1">
    <citation type="journal article" date="2021" name="bioRxiv">
        <title>Unraveling nitrogen, sulfur and carbon metabolic pathways and microbial community transcriptional responses to substrate deprivation and toxicity stresses in a bioreactor mimicking anoxic brackish coastal sediment conditions.</title>
        <authorList>
            <person name="Martins P.D."/>
            <person name="Echeveste M.J."/>
            <person name="Arshad A."/>
            <person name="Kurth J."/>
            <person name="Ouboter H."/>
            <person name="Jetten M.S.M."/>
            <person name="Welte C.U."/>
        </authorList>
    </citation>
    <scope>NUCLEOTIDE SEQUENCE</scope>
    <source>
        <strain evidence="2">MAG_39</strain>
    </source>
</reference>
<name>A0A953JBN9_9BACT</name>
<evidence type="ECO:0000259" key="1">
    <source>
        <dbReference type="Pfam" id="PF00535"/>
    </source>
</evidence>
<evidence type="ECO:0000313" key="3">
    <source>
        <dbReference type="Proteomes" id="UP000705867"/>
    </source>
</evidence>
<dbReference type="AlphaFoldDB" id="A0A953JBN9"/>
<dbReference type="InterPro" id="IPR001173">
    <property type="entry name" value="Glyco_trans_2-like"/>
</dbReference>
<sequence length="282" mass="32758">METKRTVHDKVISGFIAACYAVTEPLRVRLARMKYERFYDDPGEKPLISVYTPTYNRGGLLLERAVDSVLKQTYKNFEFIIVGDHCTDNTEELLSKIDDPRIRFYNIPKRGYRYPPTAENHWLAGPVVAANTALGMVQGKWIARIDDDDIWTADHLEVLLRFAQEGSYEFVSSSYIAERHGKRLTIDAKDEVPRIGGTQTWLYRSYLKFMKYNISCWRKSWNRVNDTDLQDRMYKAGARIGFLDKVTCYVIPRPGEVTIGLEAYRLTEEEKNRHFAFNQGDN</sequence>
<reference evidence="2" key="2">
    <citation type="submission" date="2021-08" db="EMBL/GenBank/DDBJ databases">
        <authorList>
            <person name="Dalcin Martins P."/>
        </authorList>
    </citation>
    <scope>NUCLEOTIDE SEQUENCE</scope>
    <source>
        <strain evidence="2">MAG_39</strain>
    </source>
</reference>
<evidence type="ECO:0000313" key="2">
    <source>
        <dbReference type="EMBL" id="MBZ0155814.1"/>
    </source>
</evidence>
<dbReference type="InterPro" id="IPR029044">
    <property type="entry name" value="Nucleotide-diphossugar_trans"/>
</dbReference>
<dbReference type="Pfam" id="PF00535">
    <property type="entry name" value="Glycos_transf_2"/>
    <property type="match status" value="2"/>
</dbReference>
<protein>
    <submittedName>
        <fullName evidence="2">Glycosyltransferase</fullName>
    </submittedName>
</protein>
<accession>A0A953JBN9</accession>
<dbReference type="SUPFAM" id="SSF53448">
    <property type="entry name" value="Nucleotide-diphospho-sugar transferases"/>
    <property type="match status" value="1"/>
</dbReference>
<organism evidence="2 3">
    <name type="scientific">Candidatus Nitrobium versatile</name>
    <dbReference type="NCBI Taxonomy" id="2884831"/>
    <lineage>
        <taxon>Bacteria</taxon>
        <taxon>Pseudomonadati</taxon>
        <taxon>Nitrospirota</taxon>
        <taxon>Nitrospiria</taxon>
        <taxon>Nitrospirales</taxon>
        <taxon>Nitrospiraceae</taxon>
        <taxon>Candidatus Nitrobium</taxon>
    </lineage>
</organism>
<dbReference type="Gene3D" id="3.90.550.10">
    <property type="entry name" value="Spore Coat Polysaccharide Biosynthesis Protein SpsA, Chain A"/>
    <property type="match status" value="1"/>
</dbReference>
<dbReference type="EMBL" id="JAIOIV010000048">
    <property type="protein sequence ID" value="MBZ0155814.1"/>
    <property type="molecule type" value="Genomic_DNA"/>
</dbReference>
<proteinExistence type="predicted"/>
<gene>
    <name evidence="2" type="ORF">K8I29_06305</name>
</gene>
<comment type="caution">
    <text evidence="2">The sequence shown here is derived from an EMBL/GenBank/DDBJ whole genome shotgun (WGS) entry which is preliminary data.</text>
</comment>
<dbReference type="PANTHER" id="PTHR43685:SF11">
    <property type="entry name" value="GLYCOSYLTRANSFERASE TAGX-RELATED"/>
    <property type="match status" value="1"/>
</dbReference>
<dbReference type="CDD" id="cd00761">
    <property type="entry name" value="Glyco_tranf_GTA_type"/>
    <property type="match status" value="1"/>
</dbReference>
<dbReference type="PANTHER" id="PTHR43685">
    <property type="entry name" value="GLYCOSYLTRANSFERASE"/>
    <property type="match status" value="1"/>
</dbReference>
<feature type="domain" description="Glycosyltransferase 2-like" evidence="1">
    <location>
        <begin position="125"/>
        <end position="191"/>
    </location>
</feature>
<dbReference type="Proteomes" id="UP000705867">
    <property type="component" value="Unassembled WGS sequence"/>
</dbReference>
<dbReference type="InterPro" id="IPR050834">
    <property type="entry name" value="Glycosyltransf_2"/>
</dbReference>